<dbReference type="AlphaFoldDB" id="A0A927PLI4"/>
<comment type="caution">
    <text evidence="1">The sequence shown here is derived from an EMBL/GenBank/DDBJ whole genome shotgun (WGS) entry which is preliminary data.</text>
</comment>
<accession>A0A927PLI4</accession>
<protein>
    <submittedName>
        <fullName evidence="1">Uncharacterized protein</fullName>
    </submittedName>
</protein>
<sequence>MPEFIAQILAGSLGGTALGLGGLALGIAGAVAGPQLLETILPLITDLDPGMLGTLLP</sequence>
<dbReference type="Proteomes" id="UP000642993">
    <property type="component" value="Unassembled WGS sequence"/>
</dbReference>
<reference evidence="1" key="1">
    <citation type="submission" date="2020-09" db="EMBL/GenBank/DDBJ databases">
        <title>Hoyosella lacisalsi sp. nov., a halotolerant actinobacterium isolated from soil of Lake Gudzhirganskoe.</title>
        <authorList>
            <person name="Yang Q."/>
            <person name="Guo P.Y."/>
            <person name="Liu S.W."/>
            <person name="Li F.N."/>
            <person name="Sun C.H."/>
        </authorList>
    </citation>
    <scope>NUCLEOTIDE SEQUENCE</scope>
    <source>
        <strain evidence="1">G463</strain>
    </source>
</reference>
<keyword evidence="2" id="KW-1185">Reference proteome</keyword>
<name>A0A927PLI4_9ACTN</name>
<gene>
    <name evidence="1" type="ORF">HT102_10245</name>
</gene>
<evidence type="ECO:0000313" key="1">
    <source>
        <dbReference type="EMBL" id="MBD8506868.1"/>
    </source>
</evidence>
<proteinExistence type="predicted"/>
<organism evidence="1 2">
    <name type="scientific">Lolliginicoccus lacisalsi</name>
    <dbReference type="NCBI Taxonomy" id="2742202"/>
    <lineage>
        <taxon>Bacteria</taxon>
        <taxon>Bacillati</taxon>
        <taxon>Actinomycetota</taxon>
        <taxon>Actinomycetes</taxon>
        <taxon>Mycobacteriales</taxon>
        <taxon>Hoyosellaceae</taxon>
        <taxon>Lolliginicoccus</taxon>
    </lineage>
</organism>
<evidence type="ECO:0000313" key="2">
    <source>
        <dbReference type="Proteomes" id="UP000642993"/>
    </source>
</evidence>
<dbReference type="RefSeq" id="WP_192039321.1">
    <property type="nucleotide sequence ID" value="NZ_JACYWE010000005.1"/>
</dbReference>
<dbReference type="EMBL" id="JACYWE010000005">
    <property type="protein sequence ID" value="MBD8506868.1"/>
    <property type="molecule type" value="Genomic_DNA"/>
</dbReference>